<dbReference type="NCBIfam" id="TIGR02521">
    <property type="entry name" value="type_IV_pilW"/>
    <property type="match status" value="1"/>
</dbReference>
<evidence type="ECO:0000256" key="2">
    <source>
        <dbReference type="ARBA" id="ARBA00022803"/>
    </source>
</evidence>
<reference evidence="5 6" key="1">
    <citation type="submission" date="2016-10" db="EMBL/GenBank/DDBJ databases">
        <authorList>
            <person name="de Groot N.N."/>
        </authorList>
    </citation>
    <scope>NUCLEOTIDE SEQUENCE [LARGE SCALE GENOMIC DNA]</scope>
    <source>
        <strain evidence="5 6">DSM 16957</strain>
    </source>
</reference>
<dbReference type="PROSITE" id="PS51257">
    <property type="entry name" value="PROKAR_LIPOPROTEIN"/>
    <property type="match status" value="1"/>
</dbReference>
<accession>A0A1G6V2F5</accession>
<dbReference type="PROSITE" id="PS50293">
    <property type="entry name" value="TPR_REGION"/>
    <property type="match status" value="1"/>
</dbReference>
<keyword evidence="4" id="KW-0732">Signal</keyword>
<evidence type="ECO:0000256" key="4">
    <source>
        <dbReference type="SAM" id="SignalP"/>
    </source>
</evidence>
<dbReference type="Proteomes" id="UP000199603">
    <property type="component" value="Unassembled WGS sequence"/>
</dbReference>
<keyword evidence="1" id="KW-0677">Repeat</keyword>
<protein>
    <submittedName>
        <fullName evidence="5">Type IV pilus assembly protein PilF</fullName>
    </submittedName>
</protein>
<feature type="repeat" description="TPR" evidence="3">
    <location>
        <begin position="142"/>
        <end position="175"/>
    </location>
</feature>
<dbReference type="PANTHER" id="PTHR45586">
    <property type="entry name" value="TPR REPEAT-CONTAINING PROTEIN PA4667"/>
    <property type="match status" value="1"/>
</dbReference>
<name>A0A1G6V2F5_9GAMM</name>
<evidence type="ECO:0000313" key="6">
    <source>
        <dbReference type="Proteomes" id="UP000199603"/>
    </source>
</evidence>
<proteinExistence type="predicted"/>
<dbReference type="PROSITE" id="PS50005">
    <property type="entry name" value="TPR"/>
    <property type="match status" value="3"/>
</dbReference>
<feature type="chain" id="PRO_5011506256" evidence="4">
    <location>
        <begin position="18"/>
        <end position="256"/>
    </location>
</feature>
<dbReference type="SMART" id="SM00028">
    <property type="entry name" value="TPR"/>
    <property type="match status" value="3"/>
</dbReference>
<gene>
    <name evidence="5" type="ORF">SAMN04488509_102609</name>
</gene>
<dbReference type="STRING" id="265719.SAMN04488509_102609"/>
<evidence type="ECO:0000313" key="5">
    <source>
        <dbReference type="EMBL" id="SDD47673.1"/>
    </source>
</evidence>
<evidence type="ECO:0000256" key="1">
    <source>
        <dbReference type="ARBA" id="ARBA00022737"/>
    </source>
</evidence>
<dbReference type="PANTHER" id="PTHR45586:SF1">
    <property type="entry name" value="LIPOPOLYSACCHARIDE ASSEMBLY PROTEIN B"/>
    <property type="match status" value="1"/>
</dbReference>
<dbReference type="InterPro" id="IPR051012">
    <property type="entry name" value="CellSynth/LPSAsmb/PSIAsmb"/>
</dbReference>
<evidence type="ECO:0000256" key="3">
    <source>
        <dbReference type="PROSITE-ProRule" id="PRU00339"/>
    </source>
</evidence>
<dbReference type="InterPro" id="IPR019734">
    <property type="entry name" value="TPR_rpt"/>
</dbReference>
<keyword evidence="2 3" id="KW-0802">TPR repeat</keyword>
<dbReference type="Pfam" id="PF14559">
    <property type="entry name" value="TPR_19"/>
    <property type="match status" value="1"/>
</dbReference>
<dbReference type="Pfam" id="PF13432">
    <property type="entry name" value="TPR_16"/>
    <property type="match status" value="1"/>
</dbReference>
<dbReference type="InterPro" id="IPR011990">
    <property type="entry name" value="TPR-like_helical_dom_sf"/>
</dbReference>
<dbReference type="AlphaFoldDB" id="A0A1G6V2F5"/>
<feature type="repeat" description="TPR" evidence="3">
    <location>
        <begin position="38"/>
        <end position="71"/>
    </location>
</feature>
<feature type="repeat" description="TPR" evidence="3">
    <location>
        <begin position="72"/>
        <end position="105"/>
    </location>
</feature>
<organism evidence="5 6">
    <name type="scientific">Aquimonas voraii</name>
    <dbReference type="NCBI Taxonomy" id="265719"/>
    <lineage>
        <taxon>Bacteria</taxon>
        <taxon>Pseudomonadati</taxon>
        <taxon>Pseudomonadota</taxon>
        <taxon>Gammaproteobacteria</taxon>
        <taxon>Lysobacterales</taxon>
        <taxon>Lysobacteraceae</taxon>
        <taxon>Aquimonas</taxon>
    </lineage>
</organism>
<keyword evidence="6" id="KW-1185">Reference proteome</keyword>
<dbReference type="Gene3D" id="1.25.40.10">
    <property type="entry name" value="Tetratricopeptide repeat domain"/>
    <property type="match status" value="1"/>
</dbReference>
<dbReference type="SUPFAM" id="SSF48452">
    <property type="entry name" value="TPR-like"/>
    <property type="match status" value="1"/>
</dbReference>
<dbReference type="InterPro" id="IPR013360">
    <property type="entry name" value="Pilus_4_PilW"/>
</dbReference>
<dbReference type="EMBL" id="FNAG01000002">
    <property type="protein sequence ID" value="SDD47673.1"/>
    <property type="molecule type" value="Genomic_DNA"/>
</dbReference>
<feature type="signal peptide" evidence="4">
    <location>
        <begin position="1"/>
        <end position="17"/>
    </location>
</feature>
<sequence length="256" mass="28375">MRRLEIVVLMLCALALAGCESTGNTRSRAEDSPNAIAAANHVQMGRAYMQRGQLQIALERLTKALELNPRSTDAHTVIAVLYEEIRRPERAEIHYRRAVELEPEDGSVNNNYGQFLCRAGRFDEADARFAKAIDDPFYPTPALVYTNAGVCAMKAGRWPEADRYLRSALEIEPGSPAVLFDLARLQFAKGELLRARAFLQRHEAATTLGPDALELGAAIETGLGNVEAANRYRERLRTEYPDHEAAPTLQGEPAIQ</sequence>